<dbReference type="GO" id="GO:0004806">
    <property type="term" value="F:triacylglycerol lipase activity"/>
    <property type="evidence" value="ECO:0007669"/>
    <property type="project" value="TreeGrafter"/>
</dbReference>
<evidence type="ECO:0000259" key="3">
    <source>
        <dbReference type="Pfam" id="PF07859"/>
    </source>
</evidence>
<dbReference type="Pfam" id="PF07859">
    <property type="entry name" value="Abhydrolase_3"/>
    <property type="match status" value="1"/>
</dbReference>
<dbReference type="Gene3D" id="3.40.50.1820">
    <property type="entry name" value="alpha/beta hydrolase"/>
    <property type="match status" value="1"/>
</dbReference>
<name>A0A0U4X128_9PSED</name>
<evidence type="ECO:0000256" key="2">
    <source>
        <dbReference type="ARBA" id="ARBA00022801"/>
    </source>
</evidence>
<dbReference type="InterPro" id="IPR050300">
    <property type="entry name" value="GDXG_lipolytic_enzyme"/>
</dbReference>
<dbReference type="PANTHER" id="PTHR48081">
    <property type="entry name" value="AB HYDROLASE SUPERFAMILY PROTEIN C4A8.06C"/>
    <property type="match status" value="1"/>
</dbReference>
<protein>
    <recommendedName>
        <fullName evidence="3">Alpha/beta hydrolase fold-3 domain-containing protein</fullName>
    </recommendedName>
</protein>
<dbReference type="InterPro" id="IPR029058">
    <property type="entry name" value="AB_hydrolase_fold"/>
</dbReference>
<dbReference type="EMBL" id="CP013987">
    <property type="protein sequence ID" value="ALZ85092.1"/>
    <property type="molecule type" value="Genomic_DNA"/>
</dbReference>
<accession>A0A0U4X128</accession>
<dbReference type="RefSeq" id="WP_059315262.1">
    <property type="nucleotide sequence ID" value="NZ_CP013987.1"/>
</dbReference>
<comment type="similarity">
    <text evidence="1">Belongs to the 'GDXG' lipolytic enzyme family.</text>
</comment>
<proteinExistence type="inferred from homology"/>
<reference evidence="4 5" key="1">
    <citation type="submission" date="2016-01" db="EMBL/GenBank/DDBJ databases">
        <title>Annotation of Pseudomonas oryzihabitans USDA-ARS-USMARC-56511.</title>
        <authorList>
            <person name="Harhay G.P."/>
            <person name="Harhay D.M."/>
            <person name="Smith T.P.L."/>
            <person name="Bono J.L."/>
            <person name="Heaton M.P."/>
            <person name="Clawson M.L."/>
            <person name="Chitko-Mckown C.G."/>
            <person name="Capik S.F."/>
            <person name="DeDonder K.D."/>
            <person name="Apley M.D."/>
            <person name="Lubbers B.V."/>
            <person name="White B.J."/>
            <person name="Larson R.L."/>
        </authorList>
    </citation>
    <scope>NUCLEOTIDE SEQUENCE [LARGE SCALE GENOMIC DNA]</scope>
    <source>
        <strain evidence="4 5">USDA-ARS-USMARC-56511</strain>
    </source>
</reference>
<dbReference type="InterPro" id="IPR013094">
    <property type="entry name" value="AB_hydrolase_3"/>
</dbReference>
<dbReference type="KEGG" id="por:APT59_13145"/>
<feature type="domain" description="Alpha/beta hydrolase fold-3" evidence="3">
    <location>
        <begin position="3"/>
        <end position="167"/>
    </location>
</feature>
<dbReference type="SUPFAM" id="SSF53474">
    <property type="entry name" value="alpha/beta-Hydrolases"/>
    <property type="match status" value="1"/>
</dbReference>
<organism evidence="4 5">
    <name type="scientific">Pseudomonas oryzihabitans</name>
    <dbReference type="NCBI Taxonomy" id="47885"/>
    <lineage>
        <taxon>Bacteria</taxon>
        <taxon>Pseudomonadati</taxon>
        <taxon>Pseudomonadota</taxon>
        <taxon>Gammaproteobacteria</taxon>
        <taxon>Pseudomonadales</taxon>
        <taxon>Pseudomonadaceae</taxon>
        <taxon>Pseudomonas</taxon>
    </lineage>
</organism>
<evidence type="ECO:0000313" key="4">
    <source>
        <dbReference type="EMBL" id="ALZ85092.1"/>
    </source>
</evidence>
<dbReference type="PANTHER" id="PTHR48081:SF30">
    <property type="entry name" value="ACETYL-HYDROLASE LIPR-RELATED"/>
    <property type="match status" value="1"/>
</dbReference>
<gene>
    <name evidence="4" type="ORF">APT59_13145</name>
</gene>
<dbReference type="AlphaFoldDB" id="A0A0U4X128"/>
<sequence length="173" mass="18870">MPSADYRLPPEHPYPAALDDCLTAYRHALGQYSPANIVLIGRSADGNLALAMLLRGRDEGLPMPAGLVPLSPEVDLTELGDRLHTNRHVDVMLPFPLMPINRLYASDADLGHPCLSPLFGQLKGLPPTFLQTGTRDLFLANAAHLHRRLRQAKIPVDLYVGEGRSHGGSLGER</sequence>
<evidence type="ECO:0000313" key="5">
    <source>
        <dbReference type="Proteomes" id="UP000064137"/>
    </source>
</evidence>
<keyword evidence="2" id="KW-0378">Hydrolase</keyword>
<dbReference type="Proteomes" id="UP000064137">
    <property type="component" value="Chromosome"/>
</dbReference>
<evidence type="ECO:0000256" key="1">
    <source>
        <dbReference type="ARBA" id="ARBA00010515"/>
    </source>
</evidence>